<reference evidence="1 2" key="1">
    <citation type="submission" date="2021-06" db="EMBL/GenBank/DDBJ databases">
        <authorList>
            <person name="Kallberg Y."/>
            <person name="Tangrot J."/>
            <person name="Rosling A."/>
        </authorList>
    </citation>
    <scope>NUCLEOTIDE SEQUENCE [LARGE SCALE GENOMIC DNA]</scope>
    <source>
        <strain evidence="1 2">120-4 pot B 10/14</strain>
    </source>
</reference>
<keyword evidence="2" id="KW-1185">Reference proteome</keyword>
<accession>A0ABN7X2E9</accession>
<gene>
    <name evidence="1" type="ORF">GMARGA_LOCUS37410</name>
</gene>
<dbReference type="EMBL" id="CAJVQB010077920">
    <property type="protein sequence ID" value="CAG8845012.1"/>
    <property type="molecule type" value="Genomic_DNA"/>
</dbReference>
<comment type="caution">
    <text evidence="1">The sequence shown here is derived from an EMBL/GenBank/DDBJ whole genome shotgun (WGS) entry which is preliminary data.</text>
</comment>
<sequence>DTVMDFNGNRKITFYNWTQFLDQFFIPVPSILMQHHFIMSCNHPRKVKFKNQLIVMKLKFSIAKDSSFPKTKNRELVFPDIIIPQEISLE</sequence>
<proteinExistence type="predicted"/>
<feature type="non-terminal residue" evidence="1">
    <location>
        <position position="1"/>
    </location>
</feature>
<evidence type="ECO:0000313" key="2">
    <source>
        <dbReference type="Proteomes" id="UP000789901"/>
    </source>
</evidence>
<dbReference type="Proteomes" id="UP000789901">
    <property type="component" value="Unassembled WGS sequence"/>
</dbReference>
<organism evidence="1 2">
    <name type="scientific">Gigaspora margarita</name>
    <dbReference type="NCBI Taxonomy" id="4874"/>
    <lineage>
        <taxon>Eukaryota</taxon>
        <taxon>Fungi</taxon>
        <taxon>Fungi incertae sedis</taxon>
        <taxon>Mucoromycota</taxon>
        <taxon>Glomeromycotina</taxon>
        <taxon>Glomeromycetes</taxon>
        <taxon>Diversisporales</taxon>
        <taxon>Gigasporaceae</taxon>
        <taxon>Gigaspora</taxon>
    </lineage>
</organism>
<evidence type="ECO:0000313" key="1">
    <source>
        <dbReference type="EMBL" id="CAG8845012.1"/>
    </source>
</evidence>
<name>A0ABN7X2E9_GIGMA</name>
<protein>
    <submittedName>
        <fullName evidence="1">32819_t:CDS:1</fullName>
    </submittedName>
</protein>